<name>A0A2I0AIR9_9ASPA</name>
<accession>A0A2I0AIR9</accession>
<gene>
    <name evidence="1" type="ORF">AXF42_Ash006640</name>
</gene>
<keyword evidence="2" id="KW-1185">Reference proteome</keyword>
<reference evidence="1 2" key="1">
    <citation type="journal article" date="2017" name="Nature">
        <title>The Apostasia genome and the evolution of orchids.</title>
        <authorList>
            <person name="Zhang G.Q."/>
            <person name="Liu K.W."/>
            <person name="Li Z."/>
            <person name="Lohaus R."/>
            <person name="Hsiao Y.Y."/>
            <person name="Niu S.C."/>
            <person name="Wang J.Y."/>
            <person name="Lin Y.C."/>
            <person name="Xu Q."/>
            <person name="Chen L.J."/>
            <person name="Yoshida K."/>
            <person name="Fujiwara S."/>
            <person name="Wang Z.W."/>
            <person name="Zhang Y.Q."/>
            <person name="Mitsuda N."/>
            <person name="Wang M."/>
            <person name="Liu G.H."/>
            <person name="Pecoraro L."/>
            <person name="Huang H.X."/>
            <person name="Xiao X.J."/>
            <person name="Lin M."/>
            <person name="Wu X.Y."/>
            <person name="Wu W.L."/>
            <person name="Chen Y.Y."/>
            <person name="Chang S.B."/>
            <person name="Sakamoto S."/>
            <person name="Ohme-Takagi M."/>
            <person name="Yagi M."/>
            <person name="Zeng S.J."/>
            <person name="Shen C.Y."/>
            <person name="Yeh C.M."/>
            <person name="Luo Y.B."/>
            <person name="Tsai W.C."/>
            <person name="Van de Peer Y."/>
            <person name="Liu Z.J."/>
        </authorList>
    </citation>
    <scope>NUCLEOTIDE SEQUENCE [LARGE SCALE GENOMIC DNA]</scope>
    <source>
        <strain evidence="2">cv. Shenzhen</strain>
        <tissue evidence="1">Stem</tissue>
    </source>
</reference>
<sequence length="66" mass="7457">MQLCTKQNFELIFKGLECKERGVIVMMKERERLKEREMRGVGGPLLCIDDLLSDVADNGSAGGDRR</sequence>
<proteinExistence type="predicted"/>
<evidence type="ECO:0000313" key="2">
    <source>
        <dbReference type="Proteomes" id="UP000236161"/>
    </source>
</evidence>
<dbReference type="EMBL" id="KZ451979">
    <property type="protein sequence ID" value="PKA55438.1"/>
    <property type="molecule type" value="Genomic_DNA"/>
</dbReference>
<protein>
    <submittedName>
        <fullName evidence="1">Uncharacterized protein</fullName>
    </submittedName>
</protein>
<dbReference type="AlphaFoldDB" id="A0A2I0AIR9"/>
<dbReference type="Proteomes" id="UP000236161">
    <property type="component" value="Unassembled WGS sequence"/>
</dbReference>
<organism evidence="1 2">
    <name type="scientific">Apostasia shenzhenica</name>
    <dbReference type="NCBI Taxonomy" id="1088818"/>
    <lineage>
        <taxon>Eukaryota</taxon>
        <taxon>Viridiplantae</taxon>
        <taxon>Streptophyta</taxon>
        <taxon>Embryophyta</taxon>
        <taxon>Tracheophyta</taxon>
        <taxon>Spermatophyta</taxon>
        <taxon>Magnoliopsida</taxon>
        <taxon>Liliopsida</taxon>
        <taxon>Asparagales</taxon>
        <taxon>Orchidaceae</taxon>
        <taxon>Apostasioideae</taxon>
        <taxon>Apostasia</taxon>
    </lineage>
</organism>
<evidence type="ECO:0000313" key="1">
    <source>
        <dbReference type="EMBL" id="PKA55438.1"/>
    </source>
</evidence>